<dbReference type="GO" id="GO:0030246">
    <property type="term" value="F:carbohydrate binding"/>
    <property type="evidence" value="ECO:0007669"/>
    <property type="project" value="UniProtKB-KW"/>
</dbReference>
<sequence>MSDSYLSVVQFNPDHEFSIHHQGETECSQHQSVSCCQIIQLLLLQGNQEKKTSSVFILQSSDQVDDGRDANMVALRLVAFTLLAAAWYLTGAAEGEVIYACLNDTAKMSCEVGTKINLEHILYKVGVGTRCGEGKRHPEDGPDTFCTFPWAEMVVEDLCGNRRSCEVPVTERVFGEYPCKEETRYLEVSYSCAKPPPPPPPPPPPTKPDCEDKSAAEV</sequence>
<dbReference type="Proteomes" id="UP001279410">
    <property type="component" value="Unassembled WGS sequence"/>
</dbReference>
<name>A0AAD3NBR9_LATJO</name>
<accession>A0AAD3NBR9</accession>
<feature type="compositionally biased region" description="Basic and acidic residues" evidence="3">
    <location>
        <begin position="208"/>
        <end position="218"/>
    </location>
</feature>
<keyword evidence="2" id="KW-0677">Repeat</keyword>
<dbReference type="PANTHER" id="PTHR46780">
    <property type="entry name" value="PROTEIN EVA-1"/>
    <property type="match status" value="1"/>
</dbReference>
<dbReference type="InterPro" id="IPR043159">
    <property type="entry name" value="Lectin_gal-bd_sf"/>
</dbReference>
<evidence type="ECO:0000259" key="4">
    <source>
        <dbReference type="PROSITE" id="PS50228"/>
    </source>
</evidence>
<proteinExistence type="predicted"/>
<evidence type="ECO:0000256" key="1">
    <source>
        <dbReference type="ARBA" id="ARBA00022734"/>
    </source>
</evidence>
<feature type="region of interest" description="Disordered" evidence="3">
    <location>
        <begin position="190"/>
        <end position="218"/>
    </location>
</feature>
<dbReference type="Gene3D" id="2.60.120.740">
    <property type="match status" value="1"/>
</dbReference>
<gene>
    <name evidence="5" type="ORF">AKAME5_001974900</name>
</gene>
<evidence type="ECO:0000256" key="2">
    <source>
        <dbReference type="ARBA" id="ARBA00022737"/>
    </source>
</evidence>
<dbReference type="Pfam" id="PF02140">
    <property type="entry name" value="SUEL_Lectin"/>
    <property type="match status" value="1"/>
</dbReference>
<dbReference type="AlphaFoldDB" id="A0AAD3NBR9"/>
<dbReference type="InterPro" id="IPR000922">
    <property type="entry name" value="Lectin_gal-bd_dom"/>
</dbReference>
<dbReference type="CDD" id="cd22823">
    <property type="entry name" value="Gal_Rha_Lectin"/>
    <property type="match status" value="1"/>
</dbReference>
<protein>
    <recommendedName>
        <fullName evidence="4">SUEL-type lectin domain-containing protein</fullName>
    </recommendedName>
</protein>
<dbReference type="EMBL" id="BRZM01000134">
    <property type="protein sequence ID" value="GLD68436.1"/>
    <property type="molecule type" value="Genomic_DNA"/>
</dbReference>
<evidence type="ECO:0000313" key="6">
    <source>
        <dbReference type="Proteomes" id="UP001279410"/>
    </source>
</evidence>
<organism evidence="5 6">
    <name type="scientific">Lates japonicus</name>
    <name type="common">Japanese lates</name>
    <dbReference type="NCBI Taxonomy" id="270547"/>
    <lineage>
        <taxon>Eukaryota</taxon>
        <taxon>Metazoa</taxon>
        <taxon>Chordata</taxon>
        <taxon>Craniata</taxon>
        <taxon>Vertebrata</taxon>
        <taxon>Euteleostomi</taxon>
        <taxon>Actinopterygii</taxon>
        <taxon>Neopterygii</taxon>
        <taxon>Teleostei</taxon>
        <taxon>Neoteleostei</taxon>
        <taxon>Acanthomorphata</taxon>
        <taxon>Carangaria</taxon>
        <taxon>Carangaria incertae sedis</taxon>
        <taxon>Centropomidae</taxon>
        <taxon>Lates</taxon>
    </lineage>
</organism>
<keyword evidence="1" id="KW-0430">Lectin</keyword>
<comment type="caution">
    <text evidence="5">The sequence shown here is derived from an EMBL/GenBank/DDBJ whole genome shotgun (WGS) entry which is preliminary data.</text>
</comment>
<reference evidence="5" key="1">
    <citation type="submission" date="2022-08" db="EMBL/GenBank/DDBJ databases">
        <title>Genome sequencing of akame (Lates japonicus).</title>
        <authorList>
            <person name="Hashiguchi Y."/>
            <person name="Takahashi H."/>
        </authorList>
    </citation>
    <scope>NUCLEOTIDE SEQUENCE</scope>
    <source>
        <strain evidence="5">Kochi</strain>
    </source>
</reference>
<evidence type="ECO:0000256" key="3">
    <source>
        <dbReference type="SAM" id="MobiDB-lite"/>
    </source>
</evidence>
<evidence type="ECO:0000313" key="5">
    <source>
        <dbReference type="EMBL" id="GLD68436.1"/>
    </source>
</evidence>
<keyword evidence="6" id="KW-1185">Reference proteome</keyword>
<feature type="compositionally biased region" description="Pro residues" evidence="3">
    <location>
        <begin position="194"/>
        <end position="207"/>
    </location>
</feature>
<feature type="domain" description="SUEL-type lectin" evidence="4">
    <location>
        <begin position="100"/>
        <end position="193"/>
    </location>
</feature>
<dbReference type="PROSITE" id="PS50228">
    <property type="entry name" value="SUEL_LECTIN"/>
    <property type="match status" value="1"/>
</dbReference>